<dbReference type="AlphaFoldDB" id="A0A644V1B3"/>
<reference evidence="1" key="1">
    <citation type="submission" date="2019-08" db="EMBL/GenBank/DDBJ databases">
        <authorList>
            <person name="Kucharzyk K."/>
            <person name="Murdoch R.W."/>
            <person name="Higgins S."/>
            <person name="Loffler F."/>
        </authorList>
    </citation>
    <scope>NUCLEOTIDE SEQUENCE</scope>
</reference>
<accession>A0A644V1B3</accession>
<evidence type="ECO:0000313" key="1">
    <source>
        <dbReference type="EMBL" id="MPL84683.1"/>
    </source>
</evidence>
<name>A0A644V1B3_9ZZZZ</name>
<sequence length="99" mass="10740">MWMGGQVAEKMSPVSAADVGTVAVITVSGLIGPEPTHDILKGDGCFAPPSRPFSGWAIFPTTCHSLRSDRRSRMRTERTCANVRSHHTLECFQNGKPTV</sequence>
<comment type="caution">
    <text evidence="1">The sequence shown here is derived from an EMBL/GenBank/DDBJ whole genome shotgun (WGS) entry which is preliminary data.</text>
</comment>
<proteinExistence type="predicted"/>
<dbReference type="EMBL" id="VSSQ01000193">
    <property type="protein sequence ID" value="MPL84683.1"/>
    <property type="molecule type" value="Genomic_DNA"/>
</dbReference>
<organism evidence="1">
    <name type="scientific">bioreactor metagenome</name>
    <dbReference type="NCBI Taxonomy" id="1076179"/>
    <lineage>
        <taxon>unclassified sequences</taxon>
        <taxon>metagenomes</taxon>
        <taxon>ecological metagenomes</taxon>
    </lineage>
</organism>
<gene>
    <name evidence="1" type="ORF">SDC9_30648</name>
</gene>
<protein>
    <submittedName>
        <fullName evidence="1">Uncharacterized protein</fullName>
    </submittedName>
</protein>